<feature type="compositionally biased region" description="Polar residues" evidence="1">
    <location>
        <begin position="261"/>
        <end position="270"/>
    </location>
</feature>
<comment type="caution">
    <text evidence="2">The sequence shown here is derived from an EMBL/GenBank/DDBJ whole genome shotgun (WGS) entry which is preliminary data.</text>
</comment>
<dbReference type="Proteomes" id="UP000712600">
    <property type="component" value="Unassembled WGS sequence"/>
</dbReference>
<evidence type="ECO:0000256" key="1">
    <source>
        <dbReference type="SAM" id="MobiDB-lite"/>
    </source>
</evidence>
<feature type="compositionally biased region" description="Polar residues" evidence="1">
    <location>
        <begin position="136"/>
        <end position="152"/>
    </location>
</feature>
<protein>
    <submittedName>
        <fullName evidence="2">Uncharacterized protein</fullName>
    </submittedName>
</protein>
<gene>
    <name evidence="2" type="ORF">F2Q69_00056015</name>
</gene>
<reference evidence="2" key="1">
    <citation type="submission" date="2019-12" db="EMBL/GenBank/DDBJ databases">
        <title>Genome sequencing and annotation of Brassica cretica.</title>
        <authorList>
            <person name="Studholme D.J."/>
            <person name="Sarris P."/>
        </authorList>
    </citation>
    <scope>NUCLEOTIDE SEQUENCE</scope>
    <source>
        <strain evidence="2">PFS-109/04</strain>
        <tissue evidence="2">Leaf</tissue>
    </source>
</reference>
<accession>A0A8S9N3R7</accession>
<sequence length="270" mass="28834">MKKKKPKKSPSKSPAKWPPKAPSKADSFSPETDLVPGAVETVLDAQSDSPVDMEAQQSHDAPDLGLARSEIPPCLTVIDATVSDPPSTTHVPPSNAWKSSTDGIPQSPSMWDKEERPASVPVGTTHSDNADAKIVSLSSHSVPETPENQVSVVPNPLVTLAVQSVSDGDQNLAKEISVEEGKKDSTPPPKAVKQNPAPKTTPEPKGKKTRRGKSKEKRQWRVAEPTTDPAKSPPVPQQTEQTHTEIDHSSLLGTVKDQVHGESSATPSYL</sequence>
<feature type="region of interest" description="Disordered" evidence="1">
    <location>
        <begin position="1"/>
        <end position="270"/>
    </location>
</feature>
<proteinExistence type="predicted"/>
<feature type="compositionally biased region" description="Basic residues" evidence="1">
    <location>
        <begin position="1"/>
        <end position="10"/>
    </location>
</feature>
<organism evidence="2 3">
    <name type="scientific">Brassica cretica</name>
    <name type="common">Mustard</name>
    <dbReference type="NCBI Taxonomy" id="69181"/>
    <lineage>
        <taxon>Eukaryota</taxon>
        <taxon>Viridiplantae</taxon>
        <taxon>Streptophyta</taxon>
        <taxon>Embryophyta</taxon>
        <taxon>Tracheophyta</taxon>
        <taxon>Spermatophyta</taxon>
        <taxon>Magnoliopsida</taxon>
        <taxon>eudicotyledons</taxon>
        <taxon>Gunneridae</taxon>
        <taxon>Pentapetalae</taxon>
        <taxon>rosids</taxon>
        <taxon>malvids</taxon>
        <taxon>Brassicales</taxon>
        <taxon>Brassicaceae</taxon>
        <taxon>Brassiceae</taxon>
        <taxon>Brassica</taxon>
    </lineage>
</organism>
<evidence type="ECO:0000313" key="3">
    <source>
        <dbReference type="Proteomes" id="UP000712600"/>
    </source>
</evidence>
<feature type="compositionally biased region" description="Basic residues" evidence="1">
    <location>
        <begin position="207"/>
        <end position="220"/>
    </location>
</feature>
<dbReference type="EMBL" id="QGKX02002183">
    <property type="protein sequence ID" value="KAF3487294.1"/>
    <property type="molecule type" value="Genomic_DNA"/>
</dbReference>
<dbReference type="AlphaFoldDB" id="A0A8S9N3R7"/>
<evidence type="ECO:0000313" key="2">
    <source>
        <dbReference type="EMBL" id="KAF3487294.1"/>
    </source>
</evidence>
<feature type="compositionally biased region" description="Polar residues" evidence="1">
    <location>
        <begin position="84"/>
        <end position="109"/>
    </location>
</feature>
<name>A0A8S9N3R7_BRACR</name>
<feature type="compositionally biased region" description="Basic and acidic residues" evidence="1">
    <location>
        <begin position="176"/>
        <end position="185"/>
    </location>
</feature>
<feature type="compositionally biased region" description="Polar residues" evidence="1">
    <location>
        <begin position="44"/>
        <end position="59"/>
    </location>
</feature>